<name>A0A0B6YQW5_9EUPU</name>
<reference evidence="1" key="1">
    <citation type="submission" date="2014-12" db="EMBL/GenBank/DDBJ databases">
        <title>Insight into the proteome of Arion vulgaris.</title>
        <authorList>
            <person name="Aradska J."/>
            <person name="Bulat T."/>
            <person name="Smidak R."/>
            <person name="Sarate P."/>
            <person name="Gangsoo J."/>
            <person name="Sialana F."/>
            <person name="Bilban M."/>
            <person name="Lubec G."/>
        </authorList>
    </citation>
    <scope>NUCLEOTIDE SEQUENCE</scope>
    <source>
        <tissue evidence="1">Skin</tissue>
    </source>
</reference>
<protein>
    <submittedName>
        <fullName evidence="1">Uncharacterized protein</fullName>
    </submittedName>
</protein>
<dbReference type="AlphaFoldDB" id="A0A0B6YQW5"/>
<dbReference type="EMBL" id="HACG01011758">
    <property type="protein sequence ID" value="CEK58623.1"/>
    <property type="molecule type" value="Transcribed_RNA"/>
</dbReference>
<sequence>MDESGPTLYGTSRSLCCSCTQQLTRWALLSNQQILCTYSAQEMAFRTFYAKTGSKQPTTRCEEVTLLLYDSSPAGSDNMTLLLYDSTPAGSDFIAV</sequence>
<organism evidence="1">
    <name type="scientific">Arion vulgaris</name>
    <dbReference type="NCBI Taxonomy" id="1028688"/>
    <lineage>
        <taxon>Eukaryota</taxon>
        <taxon>Metazoa</taxon>
        <taxon>Spiralia</taxon>
        <taxon>Lophotrochozoa</taxon>
        <taxon>Mollusca</taxon>
        <taxon>Gastropoda</taxon>
        <taxon>Heterobranchia</taxon>
        <taxon>Euthyneura</taxon>
        <taxon>Panpulmonata</taxon>
        <taxon>Eupulmonata</taxon>
        <taxon>Stylommatophora</taxon>
        <taxon>Helicina</taxon>
        <taxon>Arionoidea</taxon>
        <taxon>Arionidae</taxon>
        <taxon>Arion</taxon>
    </lineage>
</organism>
<gene>
    <name evidence="1" type="primary">ORF33698</name>
</gene>
<proteinExistence type="predicted"/>
<accession>A0A0B6YQW5</accession>
<evidence type="ECO:0000313" key="1">
    <source>
        <dbReference type="EMBL" id="CEK58623.1"/>
    </source>
</evidence>